<dbReference type="Pfam" id="PF03781">
    <property type="entry name" value="FGE-sulfatase"/>
    <property type="match status" value="1"/>
</dbReference>
<dbReference type="InterPro" id="IPR005532">
    <property type="entry name" value="SUMF_dom"/>
</dbReference>
<protein>
    <recommendedName>
        <fullName evidence="1">Protein kinase domain-containing protein</fullName>
    </recommendedName>
</protein>
<organism evidence="2">
    <name type="scientific">Desulfofervidus auxilii</name>
    <dbReference type="NCBI Taxonomy" id="1621989"/>
    <lineage>
        <taxon>Bacteria</taxon>
        <taxon>Pseudomonadati</taxon>
        <taxon>Thermodesulfobacteriota</taxon>
        <taxon>Candidatus Desulfofervidia</taxon>
        <taxon>Candidatus Desulfofervidales</taxon>
        <taxon>Candidatus Desulfofervidaceae</taxon>
        <taxon>Candidatus Desulfofervidus</taxon>
    </lineage>
</organism>
<feature type="domain" description="Protein kinase" evidence="1">
    <location>
        <begin position="1"/>
        <end position="252"/>
    </location>
</feature>
<dbReference type="SUPFAM" id="SSF56436">
    <property type="entry name" value="C-type lectin-like"/>
    <property type="match status" value="1"/>
</dbReference>
<dbReference type="GO" id="GO:0005524">
    <property type="term" value="F:ATP binding"/>
    <property type="evidence" value="ECO:0007669"/>
    <property type="project" value="InterPro"/>
</dbReference>
<dbReference type="InterPro" id="IPR011009">
    <property type="entry name" value="Kinase-like_dom_sf"/>
</dbReference>
<dbReference type="EMBL" id="DQWQ01000051">
    <property type="protein sequence ID" value="HDD35368.1"/>
    <property type="molecule type" value="Genomic_DNA"/>
</dbReference>
<gene>
    <name evidence="2" type="ORF">ENF30_01070</name>
</gene>
<evidence type="ECO:0000259" key="1">
    <source>
        <dbReference type="PROSITE" id="PS50011"/>
    </source>
</evidence>
<dbReference type="PANTHER" id="PTHR23150">
    <property type="entry name" value="SULFATASE MODIFYING FACTOR 1, 2"/>
    <property type="match status" value="1"/>
</dbReference>
<comment type="caution">
    <text evidence="2">The sequence shown here is derived from an EMBL/GenBank/DDBJ whole genome shotgun (WGS) entry which is preliminary data.</text>
</comment>
<dbReference type="Proteomes" id="UP000885706">
    <property type="component" value="Unassembled WGS sequence"/>
</dbReference>
<dbReference type="GO" id="GO:0120147">
    <property type="term" value="F:formylglycine-generating oxidase activity"/>
    <property type="evidence" value="ECO:0007669"/>
    <property type="project" value="TreeGrafter"/>
</dbReference>
<dbReference type="Gene3D" id="3.90.1580.10">
    <property type="entry name" value="paralog of FGE (formylglycine-generating enzyme)"/>
    <property type="match status" value="2"/>
</dbReference>
<dbReference type="InterPro" id="IPR051043">
    <property type="entry name" value="Sulfatase_Mod_Factor_Kinase"/>
</dbReference>
<dbReference type="GO" id="GO:0004672">
    <property type="term" value="F:protein kinase activity"/>
    <property type="evidence" value="ECO:0007669"/>
    <property type="project" value="InterPro"/>
</dbReference>
<dbReference type="InterPro" id="IPR000719">
    <property type="entry name" value="Prot_kinase_dom"/>
</dbReference>
<dbReference type="SUPFAM" id="SSF56112">
    <property type="entry name" value="Protein kinase-like (PK-like)"/>
    <property type="match status" value="1"/>
</dbReference>
<dbReference type="InterPro" id="IPR042095">
    <property type="entry name" value="SUMF_sf"/>
</dbReference>
<dbReference type="InterPro" id="IPR016187">
    <property type="entry name" value="CTDL_fold"/>
</dbReference>
<dbReference type="AlphaFoldDB" id="A0A7V0I9T2"/>
<proteinExistence type="predicted"/>
<name>A0A7V0I9T2_DESA2</name>
<accession>A0A7V0I9T2</accession>
<dbReference type="Gene3D" id="1.10.510.10">
    <property type="entry name" value="Transferase(Phosphotransferase) domain 1"/>
    <property type="match status" value="1"/>
</dbReference>
<dbReference type="PROSITE" id="PS50011">
    <property type="entry name" value="PROTEIN_KINASE_DOM"/>
    <property type="match status" value="1"/>
</dbReference>
<evidence type="ECO:0000313" key="2">
    <source>
        <dbReference type="EMBL" id="HDD35368.1"/>
    </source>
</evidence>
<reference evidence="2" key="1">
    <citation type="journal article" date="2020" name="mSystems">
        <title>Genome- and Community-Level Interaction Insights into Carbon Utilization and Element Cycling Functions of Hydrothermarchaeota in Hydrothermal Sediment.</title>
        <authorList>
            <person name="Zhou Z."/>
            <person name="Liu Y."/>
            <person name="Xu W."/>
            <person name="Pan J."/>
            <person name="Luo Z.H."/>
            <person name="Li M."/>
        </authorList>
    </citation>
    <scope>NUCLEOTIDE SEQUENCE [LARGE SCALE GENOMIC DNA]</scope>
    <source>
        <strain evidence="2">HyVt-113</strain>
    </source>
</reference>
<dbReference type="PANTHER" id="PTHR23150:SF19">
    <property type="entry name" value="FORMYLGLYCINE-GENERATING ENZYME"/>
    <property type="match status" value="1"/>
</dbReference>
<sequence>MESKIEAMIQIYKKVRAGEPYKEYLFDHHLAWPRAKLYDPEDKHFVGFIMNRLDLSKAIILDEFFSASMDGEKHWANRLKLALNLFELLCFLHSISVIVGDLHEDNIFIQPDLKVVFIDCDSFQIQSRFPCSAMRFEISPPEASHSPYLEPSSDYFAYTILLYRLLMDGFNPFSFCQNPAEKDIELQERKEKGLAPIRNPSLLLPKASPSLDRLPPDLKNLIAQGLDPDKTKRFSPDELIRILEYHANHTIICPKGHINPTHLIHCLVCGKQIRPTPRLIKIRPYLIALFVFFMVLIPSGNFHLLETGSHLFKEGKNWVYTKIEQGWSKINEWVESQNTSLLEENLFVFIAAGDFRRRIKGSIQTVVINKPFYIMRKEVTQALWKKIMGYNPSSNRCPQCPVENISWEEVQTFISILNEKENAHYRLPTEAEWDYACDKGIEVGRKVAEWCLDWYAEEPFFQKKRVIDPKGPGFGSHKVVKQQSSNTQNGLHITIRRFLRPFERKSNVGFRLVKDIIFPPSR</sequence>